<evidence type="ECO:0000256" key="6">
    <source>
        <dbReference type="ARBA" id="ARBA00022989"/>
    </source>
</evidence>
<feature type="transmembrane region" description="Helical" evidence="9">
    <location>
        <begin position="94"/>
        <end position="115"/>
    </location>
</feature>
<dbReference type="STRING" id="669874.A0A1E4TPZ8"/>
<dbReference type="InterPro" id="IPR036259">
    <property type="entry name" value="MFS_trans_sf"/>
</dbReference>
<feature type="transmembrane region" description="Helical" evidence="9">
    <location>
        <begin position="373"/>
        <end position="394"/>
    </location>
</feature>
<comment type="similarity">
    <text evidence="2">Belongs to the major facilitator superfamily.</text>
</comment>
<dbReference type="AlphaFoldDB" id="A0A1E4TPZ8"/>
<evidence type="ECO:0000313" key="11">
    <source>
        <dbReference type="Proteomes" id="UP000094236"/>
    </source>
</evidence>
<dbReference type="GO" id="GO:0022857">
    <property type="term" value="F:transmembrane transporter activity"/>
    <property type="evidence" value="ECO:0007669"/>
    <property type="project" value="InterPro"/>
</dbReference>
<accession>A0A1E4TPZ8</accession>
<dbReference type="GO" id="GO:0000329">
    <property type="term" value="C:fungal-type vacuole membrane"/>
    <property type="evidence" value="ECO:0007669"/>
    <property type="project" value="EnsemblFungi"/>
</dbReference>
<feature type="transmembrane region" description="Helical" evidence="9">
    <location>
        <begin position="64"/>
        <end position="87"/>
    </location>
</feature>
<dbReference type="Gene3D" id="1.20.1250.20">
    <property type="entry name" value="MFS general substrate transporter like domains"/>
    <property type="match status" value="2"/>
</dbReference>
<comment type="subcellular location">
    <subcellularLocation>
        <location evidence="1">Vacuole membrane</location>
        <topology evidence="1">Multi-pass membrane protein</topology>
    </subcellularLocation>
</comment>
<keyword evidence="5 9" id="KW-0812">Transmembrane</keyword>
<feature type="transmembrane region" description="Helical" evidence="9">
    <location>
        <begin position="30"/>
        <end position="52"/>
    </location>
</feature>
<organism evidence="10 11">
    <name type="scientific">Pachysolen tannophilus NRRL Y-2460</name>
    <dbReference type="NCBI Taxonomy" id="669874"/>
    <lineage>
        <taxon>Eukaryota</taxon>
        <taxon>Fungi</taxon>
        <taxon>Dikarya</taxon>
        <taxon>Ascomycota</taxon>
        <taxon>Saccharomycotina</taxon>
        <taxon>Pichiomycetes</taxon>
        <taxon>Pachysolenaceae</taxon>
        <taxon>Pachysolen</taxon>
    </lineage>
</organism>
<dbReference type="PANTHER" id="PTHR21576">
    <property type="entry name" value="UNCHARACTERIZED NODULIN-LIKE PROTEIN"/>
    <property type="match status" value="1"/>
</dbReference>
<evidence type="ECO:0000256" key="5">
    <source>
        <dbReference type="ARBA" id="ARBA00022692"/>
    </source>
</evidence>
<evidence type="ECO:0000313" key="10">
    <source>
        <dbReference type="EMBL" id="ODV93748.1"/>
    </source>
</evidence>
<dbReference type="PANTHER" id="PTHR21576:SF45">
    <property type="entry name" value="TRANSPORTER MCH1-RELATED"/>
    <property type="match status" value="1"/>
</dbReference>
<feature type="transmembrane region" description="Helical" evidence="9">
    <location>
        <begin position="121"/>
        <end position="144"/>
    </location>
</feature>
<feature type="transmembrane region" description="Helical" evidence="9">
    <location>
        <begin position="347"/>
        <end position="366"/>
    </location>
</feature>
<keyword evidence="11" id="KW-1185">Reference proteome</keyword>
<evidence type="ECO:0000256" key="1">
    <source>
        <dbReference type="ARBA" id="ARBA00004128"/>
    </source>
</evidence>
<keyword evidence="4" id="KW-0926">Vacuole</keyword>
<evidence type="ECO:0000256" key="2">
    <source>
        <dbReference type="ARBA" id="ARBA00008335"/>
    </source>
</evidence>
<dbReference type="OrthoDB" id="199930at2759"/>
<keyword evidence="3" id="KW-0813">Transport</keyword>
<keyword evidence="7 9" id="KW-0472">Membrane</keyword>
<feature type="transmembrane region" description="Helical" evidence="9">
    <location>
        <begin position="275"/>
        <end position="293"/>
    </location>
</feature>
<dbReference type="InterPro" id="IPR011701">
    <property type="entry name" value="MFS"/>
</dbReference>
<feature type="transmembrane region" description="Helical" evidence="9">
    <location>
        <begin position="406"/>
        <end position="426"/>
    </location>
</feature>
<sequence length="479" mass="53388">MAISSLEKALTHHIRIFLISNFTVSKLKKAAFIISLFTCLFAGSVLIISLFTPYFTKNLGYSQITINLIGSFIALGMYAPLPLLGYLADLHGPVLLAVISMILFCPGYYVAAFTFQNNLSYWYMCFSYAMIGCATSALYFSSLLSCAKIYPDYKGLSISAPVTCYGLSSLILSQLTKLDIFQKKIPNTKDDYELDIYKLFTFFSILYFALSAFNWVSSAIVSIERDIIFSNQTTSQLSTTEQTPLLTDDLDPVPDENLVIDHKLKFKNFLKDKSMYLLLASLFLCIGPLEMFITNMGSLISVIGVETQVDISTQVSVHATASTLTRLIMGGLSDLLSNLNKYPICRVYLLAFILICGIVGSILISLNYNNFTIISALFGTSYGGVFTLYPTILANIWGVEIFGSTWGLFMLSPSLGSIFYGLLYGFRFDRYCQLHIGSDKAYNCLSATFLLISGGMFLSMVIVFICWKLIWVKRGFIVF</sequence>
<proteinExistence type="inferred from homology"/>
<evidence type="ECO:0000256" key="7">
    <source>
        <dbReference type="ARBA" id="ARBA00023136"/>
    </source>
</evidence>
<evidence type="ECO:0000256" key="3">
    <source>
        <dbReference type="ARBA" id="ARBA00022448"/>
    </source>
</evidence>
<dbReference type="SUPFAM" id="SSF103473">
    <property type="entry name" value="MFS general substrate transporter"/>
    <property type="match status" value="1"/>
</dbReference>
<gene>
    <name evidence="10" type="ORF">PACTADRAFT_51501</name>
</gene>
<feature type="transmembrane region" description="Helical" evidence="9">
    <location>
        <begin position="196"/>
        <end position="216"/>
    </location>
</feature>
<evidence type="ECO:0000256" key="4">
    <source>
        <dbReference type="ARBA" id="ARBA00022554"/>
    </source>
</evidence>
<feature type="transmembrane region" description="Helical" evidence="9">
    <location>
        <begin position="447"/>
        <end position="470"/>
    </location>
</feature>
<dbReference type="EMBL" id="KV454017">
    <property type="protein sequence ID" value="ODV93748.1"/>
    <property type="molecule type" value="Genomic_DNA"/>
</dbReference>
<evidence type="ECO:0000256" key="8">
    <source>
        <dbReference type="ARBA" id="ARBA00039330"/>
    </source>
</evidence>
<dbReference type="Pfam" id="PF07690">
    <property type="entry name" value="MFS_1"/>
    <property type="match status" value="1"/>
</dbReference>
<reference evidence="11" key="1">
    <citation type="submission" date="2016-05" db="EMBL/GenBank/DDBJ databases">
        <title>Comparative genomics of biotechnologically important yeasts.</title>
        <authorList>
            <consortium name="DOE Joint Genome Institute"/>
            <person name="Riley R."/>
            <person name="Haridas S."/>
            <person name="Wolfe K.H."/>
            <person name="Lopes M.R."/>
            <person name="Hittinger C.T."/>
            <person name="Goker M."/>
            <person name="Salamov A."/>
            <person name="Wisecaver J."/>
            <person name="Long T.M."/>
            <person name="Aerts A.L."/>
            <person name="Barry K."/>
            <person name="Choi C."/>
            <person name="Clum A."/>
            <person name="Coughlan A.Y."/>
            <person name="Deshpande S."/>
            <person name="Douglass A.P."/>
            <person name="Hanson S.J."/>
            <person name="Klenk H.-P."/>
            <person name="Labutti K."/>
            <person name="Lapidus A."/>
            <person name="Lindquist E."/>
            <person name="Lipzen A."/>
            <person name="Meier-Kolthoff J.P."/>
            <person name="Ohm R.A."/>
            <person name="Otillar R.P."/>
            <person name="Pangilinan J."/>
            <person name="Peng Y."/>
            <person name="Rokas A."/>
            <person name="Rosa C.A."/>
            <person name="Scheuner C."/>
            <person name="Sibirny A.A."/>
            <person name="Slot J.C."/>
            <person name="Stielow J.B."/>
            <person name="Sun H."/>
            <person name="Kurtzman C.P."/>
            <person name="Blackwell M."/>
            <person name="Grigoriev I.V."/>
            <person name="Jeffries T.W."/>
        </authorList>
    </citation>
    <scope>NUCLEOTIDE SEQUENCE [LARGE SCALE GENOMIC DNA]</scope>
    <source>
        <strain evidence="11">NRRL Y-2460</strain>
    </source>
</reference>
<name>A0A1E4TPZ8_PACTA</name>
<protein>
    <recommendedName>
        <fullName evidence="8">Probable transporter MCH1</fullName>
    </recommendedName>
</protein>
<keyword evidence="6 9" id="KW-1133">Transmembrane helix</keyword>
<dbReference type="Proteomes" id="UP000094236">
    <property type="component" value="Unassembled WGS sequence"/>
</dbReference>
<evidence type="ECO:0000256" key="9">
    <source>
        <dbReference type="SAM" id="Phobius"/>
    </source>
</evidence>